<organism evidence="1 2">
    <name type="scientific">Bacillus subtilis subsp. subtilis</name>
    <dbReference type="NCBI Taxonomy" id="135461"/>
    <lineage>
        <taxon>Bacteria</taxon>
        <taxon>Bacillati</taxon>
        <taxon>Bacillota</taxon>
        <taxon>Bacilli</taxon>
        <taxon>Bacillales</taxon>
        <taxon>Bacillaceae</taxon>
        <taxon>Bacillus</taxon>
    </lineage>
</organism>
<sequence>MKNLDNLIQSVDWKFIDQHSNAIFLIEENSCVEITKEFKKEDMLLTNSFVRYNVNQYNSFGSVSYYKIVEKLLSPKENLLIFAERTSRQL</sequence>
<accession>A0ABD3ZT09</accession>
<gene>
    <name evidence="1" type="ORF">B4067_2912</name>
</gene>
<evidence type="ECO:0000313" key="2">
    <source>
        <dbReference type="Proteomes" id="UP000031970"/>
    </source>
</evidence>
<dbReference type="AlphaFoldDB" id="A0ABD3ZT09"/>
<reference evidence="1 2" key="1">
    <citation type="submission" date="2014-11" db="EMBL/GenBank/DDBJ databases">
        <title>Draft Genome Sequences of Nine Bacillus subtilis Strains that Form Spores with High Heat-Resistance.</title>
        <authorList>
            <person name="Krawcyk A.O."/>
            <person name="Berendsen E.M."/>
            <person name="de Jong A."/>
            <person name="Holsappel S."/>
            <person name="Eijlander R.T."/>
            <person name="Wells-Bennik M."/>
            <person name="Kuipers O.P."/>
        </authorList>
    </citation>
    <scope>NUCLEOTIDE SEQUENCE [LARGE SCALE GENOMIC DNA]</scope>
    <source>
        <strain evidence="1 2">B4067</strain>
    </source>
</reference>
<name>A0ABD3ZT09_BACIU</name>
<evidence type="ECO:0000313" key="1">
    <source>
        <dbReference type="EMBL" id="KIL31319.1"/>
    </source>
</evidence>
<protein>
    <submittedName>
        <fullName evidence="1">Uncharacterized protein</fullName>
    </submittedName>
</protein>
<comment type="caution">
    <text evidence="1">The sequence shown here is derived from an EMBL/GenBank/DDBJ whole genome shotgun (WGS) entry which is preliminary data.</text>
</comment>
<dbReference type="EMBL" id="JSXS01000063">
    <property type="protein sequence ID" value="KIL31319.1"/>
    <property type="molecule type" value="Genomic_DNA"/>
</dbReference>
<dbReference type="Proteomes" id="UP000031970">
    <property type="component" value="Unassembled WGS sequence"/>
</dbReference>
<proteinExistence type="predicted"/>